<dbReference type="InterPro" id="IPR013762">
    <property type="entry name" value="Integrase-like_cat_sf"/>
</dbReference>
<dbReference type="EMBL" id="JAACJP010000053">
    <property type="protein sequence ID" value="KAF5370207.1"/>
    <property type="molecule type" value="Genomic_DNA"/>
</dbReference>
<evidence type="ECO:0000256" key="1">
    <source>
        <dbReference type="ARBA" id="ARBA00023172"/>
    </source>
</evidence>
<dbReference type="OrthoDB" id="5598396at2759"/>
<reference evidence="2 3" key="1">
    <citation type="journal article" date="2020" name="ISME J.">
        <title>Uncovering the hidden diversity of litter-decomposition mechanisms in mushroom-forming fungi.</title>
        <authorList>
            <person name="Floudas D."/>
            <person name="Bentzer J."/>
            <person name="Ahren D."/>
            <person name="Johansson T."/>
            <person name="Persson P."/>
            <person name="Tunlid A."/>
        </authorList>
    </citation>
    <scope>NUCLEOTIDE SEQUENCE [LARGE SCALE GENOMIC DNA]</scope>
    <source>
        <strain evidence="2 3">CBS 661.87</strain>
    </source>
</reference>
<proteinExistence type="predicted"/>
<name>A0A8H5LUN0_9AGAR</name>
<accession>A0A8H5LUN0</accession>
<dbReference type="InterPro" id="IPR052925">
    <property type="entry name" value="Phage_Integrase-like_Recomb"/>
</dbReference>
<dbReference type="InterPro" id="IPR011010">
    <property type="entry name" value="DNA_brk_join_enz"/>
</dbReference>
<dbReference type="PANTHER" id="PTHR34605">
    <property type="entry name" value="PHAGE_INTEGRASE DOMAIN-CONTAINING PROTEIN"/>
    <property type="match status" value="1"/>
</dbReference>
<dbReference type="GO" id="GO:0015074">
    <property type="term" value="P:DNA integration"/>
    <property type="evidence" value="ECO:0007669"/>
    <property type="project" value="InterPro"/>
</dbReference>
<dbReference type="GO" id="GO:0003677">
    <property type="term" value="F:DNA binding"/>
    <property type="evidence" value="ECO:0007669"/>
    <property type="project" value="InterPro"/>
</dbReference>
<dbReference type="Gene3D" id="1.10.443.10">
    <property type="entry name" value="Intergrase catalytic core"/>
    <property type="match status" value="1"/>
</dbReference>
<dbReference type="SUPFAM" id="SSF56349">
    <property type="entry name" value="DNA breaking-rejoining enzymes"/>
    <property type="match status" value="1"/>
</dbReference>
<comment type="caution">
    <text evidence="2">The sequence shown here is derived from an EMBL/GenBank/DDBJ whole genome shotgun (WGS) entry which is preliminary data.</text>
</comment>
<organism evidence="2 3">
    <name type="scientific">Tricholomella constricta</name>
    <dbReference type="NCBI Taxonomy" id="117010"/>
    <lineage>
        <taxon>Eukaryota</taxon>
        <taxon>Fungi</taxon>
        <taxon>Dikarya</taxon>
        <taxon>Basidiomycota</taxon>
        <taxon>Agaricomycotina</taxon>
        <taxon>Agaricomycetes</taxon>
        <taxon>Agaricomycetidae</taxon>
        <taxon>Agaricales</taxon>
        <taxon>Tricholomatineae</taxon>
        <taxon>Lyophyllaceae</taxon>
        <taxon>Tricholomella</taxon>
    </lineage>
</organism>
<dbReference type="PANTHER" id="PTHR34605:SF3">
    <property type="entry name" value="P CELL-TYPE AGGLUTINATION PROTEIN MAP4-LIKE-RELATED"/>
    <property type="match status" value="1"/>
</dbReference>
<keyword evidence="1" id="KW-0233">DNA recombination</keyword>
<protein>
    <submittedName>
        <fullName evidence="2">Uncharacterized protein</fullName>
    </submittedName>
</protein>
<dbReference type="Proteomes" id="UP000565441">
    <property type="component" value="Unassembled WGS sequence"/>
</dbReference>
<gene>
    <name evidence="2" type="ORF">D9615_010053</name>
</gene>
<sequence>MYRGTDILLTAQEVLDPVALLREYVAKCDLLHGGRPALFLCEDGSHPTRSWFEHKFSRVLGWDFGGHSLRAGGATFYAGLGLSKDVIQALGRWSSSAEDLRAGEPSGSRRASARFSSAVASFVSFRHGSSLSHLFPPPSTPQQHLYLCFYSLSKLLATFPNNISATS</sequence>
<dbReference type="AlphaFoldDB" id="A0A8H5LUN0"/>
<keyword evidence="3" id="KW-1185">Reference proteome</keyword>
<evidence type="ECO:0000313" key="2">
    <source>
        <dbReference type="EMBL" id="KAF5370207.1"/>
    </source>
</evidence>
<evidence type="ECO:0000313" key="3">
    <source>
        <dbReference type="Proteomes" id="UP000565441"/>
    </source>
</evidence>
<dbReference type="GO" id="GO:0006310">
    <property type="term" value="P:DNA recombination"/>
    <property type="evidence" value="ECO:0007669"/>
    <property type="project" value="UniProtKB-KW"/>
</dbReference>